<dbReference type="AlphaFoldDB" id="A0A1R3JNY7"/>
<dbReference type="Pfam" id="PF14111">
    <property type="entry name" value="DUF4283"/>
    <property type="match status" value="1"/>
</dbReference>
<name>A0A1R3JNY7_COCAP</name>
<dbReference type="InterPro" id="IPR025558">
    <property type="entry name" value="DUF4283"/>
</dbReference>
<keyword evidence="3" id="KW-1185">Reference proteome</keyword>
<accession>A0A1R3JNY7</accession>
<dbReference type="EMBL" id="AWWV01007421">
    <property type="protein sequence ID" value="OMO96545.1"/>
    <property type="molecule type" value="Genomic_DNA"/>
</dbReference>
<evidence type="ECO:0000313" key="3">
    <source>
        <dbReference type="Proteomes" id="UP000188268"/>
    </source>
</evidence>
<reference evidence="2 3" key="1">
    <citation type="submission" date="2013-09" db="EMBL/GenBank/DDBJ databases">
        <title>Corchorus capsularis genome sequencing.</title>
        <authorList>
            <person name="Alam M."/>
            <person name="Haque M.S."/>
            <person name="Islam M.S."/>
            <person name="Emdad E.M."/>
            <person name="Islam M.M."/>
            <person name="Ahmed B."/>
            <person name="Halim A."/>
            <person name="Hossen Q.M.M."/>
            <person name="Hossain M.Z."/>
            <person name="Ahmed R."/>
            <person name="Khan M.M."/>
            <person name="Islam R."/>
            <person name="Rashid M.M."/>
            <person name="Khan S.A."/>
            <person name="Rahman M.S."/>
            <person name="Alam M."/>
        </authorList>
    </citation>
    <scope>NUCLEOTIDE SEQUENCE [LARGE SCALE GENOMIC DNA]</scope>
    <source>
        <strain evidence="3">cv. CVL-1</strain>
        <tissue evidence="2">Whole seedling</tissue>
    </source>
</reference>
<dbReference type="Proteomes" id="UP000188268">
    <property type="component" value="Unassembled WGS sequence"/>
</dbReference>
<feature type="domain" description="DUF4283" evidence="1">
    <location>
        <begin position="42"/>
        <end position="119"/>
    </location>
</feature>
<gene>
    <name evidence="2" type="ORF">CCACVL1_04904</name>
</gene>
<proteinExistence type="predicted"/>
<evidence type="ECO:0000313" key="2">
    <source>
        <dbReference type="EMBL" id="OMO96545.1"/>
    </source>
</evidence>
<dbReference type="OrthoDB" id="10532147at2759"/>
<dbReference type="OMA" id="HENDCLV"/>
<dbReference type="Gramene" id="OMO96545">
    <property type="protein sequence ID" value="OMO96545"/>
    <property type="gene ID" value="CCACVL1_04904"/>
</dbReference>
<protein>
    <recommendedName>
        <fullName evidence="1">DUF4283 domain-containing protein</fullName>
    </recommendedName>
</protein>
<organism evidence="2 3">
    <name type="scientific">Corchorus capsularis</name>
    <name type="common">Jute</name>
    <dbReference type="NCBI Taxonomy" id="210143"/>
    <lineage>
        <taxon>Eukaryota</taxon>
        <taxon>Viridiplantae</taxon>
        <taxon>Streptophyta</taxon>
        <taxon>Embryophyta</taxon>
        <taxon>Tracheophyta</taxon>
        <taxon>Spermatophyta</taxon>
        <taxon>Magnoliopsida</taxon>
        <taxon>eudicotyledons</taxon>
        <taxon>Gunneridae</taxon>
        <taxon>Pentapetalae</taxon>
        <taxon>rosids</taxon>
        <taxon>malvids</taxon>
        <taxon>Malvales</taxon>
        <taxon>Malvaceae</taxon>
        <taxon>Grewioideae</taxon>
        <taxon>Apeibeae</taxon>
        <taxon>Corchorus</taxon>
    </lineage>
</organism>
<sequence length="508" mass="56065">MAAAAELSNLCSNLSLQEADRPKVIISKDLIEEGDSGAVFFSLIGKLLTKRKANLEGMRTTLFNAWKLEMGLIVKELGDKLYMFQFEDDAERDRVLVTQSWHFNRILLVLKEYDGVERPEEVWAAVEELLGPVLEIDDQHENDCLVATEMRLRQGFVTKRYTTRIKAESLRFESSSLEGGGGRLIQQSLTVGDNQRSSRPHVDSMLLRGKQVAHALFSEDDSCEVLSRMPEKEGPKIVEQGETVINSGLSNVDSGLVGEIPSVGLSNAGLGEATAPVVSSPMEGALSEQNLALLQNDKVKQLLSNLADSVPFVFGTHSFSSSSTRQVRKWKKAARGSQVSSLDVVAGQNNVKERRKRLSSSSILMQNNGGLVKRCREHAMEVDLVGFVARDAEGLATHTSGNNVLEAVAEQEDACGTAEVSGRLGQFVGYDFCFAMDCNGRSGGLAFLWMADNNVSLLSNSFFHIDVRISIDDNDGWRFTGFYGRPETCKRHESWSLFRSLRDRSSLP</sequence>
<comment type="caution">
    <text evidence="2">The sequence shown here is derived from an EMBL/GenBank/DDBJ whole genome shotgun (WGS) entry which is preliminary data.</text>
</comment>
<evidence type="ECO:0000259" key="1">
    <source>
        <dbReference type="Pfam" id="PF14111"/>
    </source>
</evidence>